<gene>
    <name evidence="1" type="ORF">CEXT_570261</name>
</gene>
<organism evidence="1 2">
    <name type="scientific">Caerostris extrusa</name>
    <name type="common">Bark spider</name>
    <name type="synonym">Caerostris bankana</name>
    <dbReference type="NCBI Taxonomy" id="172846"/>
    <lineage>
        <taxon>Eukaryota</taxon>
        <taxon>Metazoa</taxon>
        <taxon>Ecdysozoa</taxon>
        <taxon>Arthropoda</taxon>
        <taxon>Chelicerata</taxon>
        <taxon>Arachnida</taxon>
        <taxon>Araneae</taxon>
        <taxon>Araneomorphae</taxon>
        <taxon>Entelegynae</taxon>
        <taxon>Araneoidea</taxon>
        <taxon>Araneidae</taxon>
        <taxon>Caerostris</taxon>
    </lineage>
</organism>
<sequence>MLCLPLQAARTGFSHTHDRPHKCTECGKLTLAGCANTSASATLMTGPINVRNVVNALLTLAGCANTSASATLMTGPINVRNVVNALLTLAGCANTSASATLMTGPINVRNVNALLTLAG</sequence>
<evidence type="ECO:0000313" key="2">
    <source>
        <dbReference type="Proteomes" id="UP001054945"/>
    </source>
</evidence>
<name>A0AAV4W723_CAEEX</name>
<keyword evidence="2" id="KW-1185">Reference proteome</keyword>
<proteinExistence type="predicted"/>
<dbReference type="Proteomes" id="UP001054945">
    <property type="component" value="Unassembled WGS sequence"/>
</dbReference>
<evidence type="ECO:0000313" key="1">
    <source>
        <dbReference type="EMBL" id="GIY78467.1"/>
    </source>
</evidence>
<dbReference type="EMBL" id="BPLR01015759">
    <property type="protein sequence ID" value="GIY78467.1"/>
    <property type="molecule type" value="Genomic_DNA"/>
</dbReference>
<dbReference type="AlphaFoldDB" id="A0AAV4W723"/>
<protein>
    <recommendedName>
        <fullName evidence="3">Antifreeze protein</fullName>
    </recommendedName>
</protein>
<comment type="caution">
    <text evidence="1">The sequence shown here is derived from an EMBL/GenBank/DDBJ whole genome shotgun (WGS) entry which is preliminary data.</text>
</comment>
<reference evidence="1 2" key="1">
    <citation type="submission" date="2021-06" db="EMBL/GenBank/DDBJ databases">
        <title>Caerostris extrusa draft genome.</title>
        <authorList>
            <person name="Kono N."/>
            <person name="Arakawa K."/>
        </authorList>
    </citation>
    <scope>NUCLEOTIDE SEQUENCE [LARGE SCALE GENOMIC DNA]</scope>
</reference>
<evidence type="ECO:0008006" key="3">
    <source>
        <dbReference type="Google" id="ProtNLM"/>
    </source>
</evidence>
<accession>A0AAV4W723</accession>